<evidence type="ECO:0000313" key="2">
    <source>
        <dbReference type="EMBL" id="MDF9406916.1"/>
    </source>
</evidence>
<dbReference type="Proteomes" id="UP001154312">
    <property type="component" value="Unassembled WGS sequence"/>
</dbReference>
<comment type="caution">
    <text evidence="2">The sequence shown here is derived from an EMBL/GenBank/DDBJ whole genome shotgun (WGS) entry which is preliminary data.</text>
</comment>
<feature type="domain" description="Putative regulatory protein FmdB zinc ribbon" evidence="1">
    <location>
        <begin position="1"/>
        <end position="42"/>
    </location>
</feature>
<dbReference type="Gene3D" id="2.20.28.30">
    <property type="entry name" value="RNA polymerase ii, chain L"/>
    <property type="match status" value="1"/>
</dbReference>
<gene>
    <name evidence="2" type="ORF">L7E55_00835</name>
</gene>
<reference evidence="2" key="1">
    <citation type="submission" date="2022-02" db="EMBL/GenBank/DDBJ databases">
        <authorList>
            <person name="Leng L."/>
        </authorList>
    </citation>
    <scope>NUCLEOTIDE SEQUENCE</scope>
    <source>
        <strain evidence="2">JI</strain>
    </source>
</reference>
<sequence length="83" mass="8668">MPIFEYKCGECEKVFEVLQLAGQEKGIKCPDCGGSNLKKLISAPFLPSSVGRPANDDLGRCCNGNPGEKGCAAAGSCCGQELQ</sequence>
<dbReference type="AlphaFoldDB" id="A0A9X4H0P3"/>
<evidence type="ECO:0000313" key="3">
    <source>
        <dbReference type="Proteomes" id="UP001154312"/>
    </source>
</evidence>
<dbReference type="InterPro" id="IPR013429">
    <property type="entry name" value="Regulatory_FmdB_Zinc_ribbon"/>
</dbReference>
<protein>
    <submittedName>
        <fullName evidence="2">Zinc ribbon domain-containing protein</fullName>
    </submittedName>
</protein>
<proteinExistence type="predicted"/>
<name>A0A9X4H0P3_9FIRM</name>
<evidence type="ECO:0000259" key="1">
    <source>
        <dbReference type="SMART" id="SM00834"/>
    </source>
</evidence>
<dbReference type="RefSeq" id="WP_277442057.1">
    <property type="nucleotide sequence ID" value="NZ_JAKOAV010000001.1"/>
</dbReference>
<accession>A0A9X4H0P3</accession>
<dbReference type="NCBIfam" id="TIGR02605">
    <property type="entry name" value="CxxC_CxxC_SSSS"/>
    <property type="match status" value="1"/>
</dbReference>
<keyword evidence="3" id="KW-1185">Reference proteome</keyword>
<dbReference type="SMART" id="SM00834">
    <property type="entry name" value="CxxC_CXXC_SSSS"/>
    <property type="match status" value="1"/>
</dbReference>
<dbReference type="Pfam" id="PF09723">
    <property type="entry name" value="Zn_ribbon_8"/>
    <property type="match status" value="1"/>
</dbReference>
<dbReference type="EMBL" id="JAKOAV010000001">
    <property type="protein sequence ID" value="MDF9406916.1"/>
    <property type="molecule type" value="Genomic_DNA"/>
</dbReference>
<organism evidence="2 3">
    <name type="scientific">Pelotomaculum isophthalicicum JI</name>
    <dbReference type="NCBI Taxonomy" id="947010"/>
    <lineage>
        <taxon>Bacteria</taxon>
        <taxon>Bacillati</taxon>
        <taxon>Bacillota</taxon>
        <taxon>Clostridia</taxon>
        <taxon>Eubacteriales</taxon>
        <taxon>Desulfotomaculaceae</taxon>
        <taxon>Pelotomaculum</taxon>
    </lineage>
</organism>